<comment type="caution">
    <text evidence="2">The sequence shown here is derived from an EMBL/GenBank/DDBJ whole genome shotgun (WGS) entry which is preliminary data.</text>
</comment>
<dbReference type="Gene3D" id="1.20.120.1020">
    <property type="entry name" value="Prion-inhibition and propagation, HeLo domain"/>
    <property type="match status" value="1"/>
</dbReference>
<dbReference type="SUPFAM" id="SSF54495">
    <property type="entry name" value="UBC-like"/>
    <property type="match status" value="1"/>
</dbReference>
<evidence type="ECO:0000259" key="1">
    <source>
        <dbReference type="PROSITE" id="PS50127"/>
    </source>
</evidence>
<dbReference type="InterPro" id="IPR016135">
    <property type="entry name" value="UBQ-conjugating_enzyme/RWD"/>
</dbReference>
<accession>A0A9P5HJB1</accession>
<dbReference type="Proteomes" id="UP000722485">
    <property type="component" value="Unassembled WGS sequence"/>
</dbReference>
<reference evidence="2" key="1">
    <citation type="submission" date="2020-03" db="EMBL/GenBank/DDBJ databases">
        <title>Draft Genome Sequence of Cylindrodendrum hubeiense.</title>
        <authorList>
            <person name="Buettner E."/>
            <person name="Kellner H."/>
        </authorList>
    </citation>
    <scope>NUCLEOTIDE SEQUENCE</scope>
    <source>
        <strain evidence="2">IHI 201604</strain>
    </source>
</reference>
<proteinExistence type="predicted"/>
<dbReference type="Pfam" id="PF14479">
    <property type="entry name" value="HeLo"/>
    <property type="match status" value="1"/>
</dbReference>
<feature type="domain" description="UBC core" evidence="1">
    <location>
        <begin position="330"/>
        <end position="483"/>
    </location>
</feature>
<gene>
    <name evidence="2" type="ORF">G7Z17_g1585</name>
</gene>
<dbReference type="Gene3D" id="3.10.110.10">
    <property type="entry name" value="Ubiquitin Conjugating Enzyme"/>
    <property type="match status" value="1"/>
</dbReference>
<protein>
    <recommendedName>
        <fullName evidence="1">UBC core domain-containing protein</fullName>
    </recommendedName>
</protein>
<organism evidence="2 3">
    <name type="scientific">Cylindrodendrum hubeiense</name>
    <dbReference type="NCBI Taxonomy" id="595255"/>
    <lineage>
        <taxon>Eukaryota</taxon>
        <taxon>Fungi</taxon>
        <taxon>Dikarya</taxon>
        <taxon>Ascomycota</taxon>
        <taxon>Pezizomycotina</taxon>
        <taxon>Sordariomycetes</taxon>
        <taxon>Hypocreomycetidae</taxon>
        <taxon>Hypocreales</taxon>
        <taxon>Nectriaceae</taxon>
        <taxon>Cylindrodendrum</taxon>
    </lineage>
</organism>
<sequence>MEVTGLAIGIVGLAGLFKTTLEAWEFVDAARDHAENFNYLKTRLDNQRAIFLIWAERLEFFSSSGYNKALNSPQRRAHQIADTLKQIAVLFSNVDQLAQKYGFKIVRQTLVSLSWLDSNSPQGGSSAIFGDRYANLRTIVRGERSPKSRLDIFHTETQRQQDSASIWTKTKWSIRDEKKTTVLIDQITALVDDLDKLTRDIPVAKTMEQLAAEAVSEVSRAALIEIEESSRGRETIISSAASIRLSMFGAQTVGTASTRTGTFVTAGTRPSSHQEPQSHNAVTIDAINDEDQTHVQFLDFSVVETENRQACAALLSHLGVVTPGQSRSGTNAKRIHLEMVDWVERIDPNGWYTISPISDSRIDAFLGTLRGPTGTPYESGIFHVRINAGKPYPFRAPKVWFLTRILHPNIDVHGAICMSILDNGDEHGWSPAITMEKLLVCLASLLDEPNWDNPVESALPLEWTPNKDEFKLRAREWTRKYATGRIIYPGEREDGFYTVSELATTTQTPNMVAGN</sequence>
<dbReference type="InterPro" id="IPR029498">
    <property type="entry name" value="HeLo_dom"/>
</dbReference>
<dbReference type="Pfam" id="PF00179">
    <property type="entry name" value="UQ_con"/>
    <property type="match status" value="1"/>
</dbReference>
<dbReference type="PROSITE" id="PS50127">
    <property type="entry name" value="UBC_2"/>
    <property type="match status" value="1"/>
</dbReference>
<dbReference type="OrthoDB" id="20872at2759"/>
<dbReference type="InterPro" id="IPR038305">
    <property type="entry name" value="HeLo_sf"/>
</dbReference>
<name>A0A9P5HJB1_9HYPO</name>
<evidence type="ECO:0000313" key="2">
    <source>
        <dbReference type="EMBL" id="KAF7556173.1"/>
    </source>
</evidence>
<dbReference type="AlphaFoldDB" id="A0A9P5HJB1"/>
<dbReference type="SMART" id="SM00212">
    <property type="entry name" value="UBCc"/>
    <property type="match status" value="1"/>
</dbReference>
<dbReference type="InterPro" id="IPR000608">
    <property type="entry name" value="UBC"/>
</dbReference>
<dbReference type="EMBL" id="JAANBB010000014">
    <property type="protein sequence ID" value="KAF7556173.1"/>
    <property type="molecule type" value="Genomic_DNA"/>
</dbReference>
<evidence type="ECO:0000313" key="3">
    <source>
        <dbReference type="Proteomes" id="UP000722485"/>
    </source>
</evidence>
<dbReference type="PANTHER" id="PTHR24068">
    <property type="entry name" value="UBIQUITIN-CONJUGATING ENZYME E2"/>
    <property type="match status" value="1"/>
</dbReference>
<keyword evidence="3" id="KW-1185">Reference proteome</keyword>